<feature type="compositionally biased region" description="Basic residues" evidence="1">
    <location>
        <begin position="157"/>
        <end position="172"/>
    </location>
</feature>
<evidence type="ECO:0008006" key="4">
    <source>
        <dbReference type="Google" id="ProtNLM"/>
    </source>
</evidence>
<dbReference type="Gene3D" id="3.10.10.10">
    <property type="entry name" value="HIV Type 1 Reverse Transcriptase, subunit A, domain 1"/>
    <property type="match status" value="1"/>
</dbReference>
<dbReference type="GO" id="GO:0004190">
    <property type="term" value="F:aspartic-type endopeptidase activity"/>
    <property type="evidence" value="ECO:0007669"/>
    <property type="project" value="InterPro"/>
</dbReference>
<dbReference type="Proteomes" id="UP000250235">
    <property type="component" value="Unassembled WGS sequence"/>
</dbReference>
<evidence type="ECO:0000256" key="1">
    <source>
        <dbReference type="SAM" id="MobiDB-lite"/>
    </source>
</evidence>
<dbReference type="GO" id="GO:0006508">
    <property type="term" value="P:proteolysis"/>
    <property type="evidence" value="ECO:0007669"/>
    <property type="project" value="InterPro"/>
</dbReference>
<evidence type="ECO:0000313" key="3">
    <source>
        <dbReference type="Proteomes" id="UP000250235"/>
    </source>
</evidence>
<proteinExistence type="predicted"/>
<feature type="region of interest" description="Disordered" evidence="1">
    <location>
        <begin position="77"/>
        <end position="189"/>
    </location>
</feature>
<feature type="compositionally biased region" description="Low complexity" evidence="1">
    <location>
        <begin position="244"/>
        <end position="254"/>
    </location>
</feature>
<gene>
    <name evidence="2" type="ORF">F511_10395</name>
</gene>
<dbReference type="CDD" id="cd00303">
    <property type="entry name" value="retropepsin_like"/>
    <property type="match status" value="1"/>
</dbReference>
<evidence type="ECO:0000313" key="2">
    <source>
        <dbReference type="EMBL" id="KZV44276.1"/>
    </source>
</evidence>
<feature type="compositionally biased region" description="Low complexity" evidence="1">
    <location>
        <begin position="77"/>
        <end position="113"/>
    </location>
</feature>
<organism evidence="2 3">
    <name type="scientific">Dorcoceras hygrometricum</name>
    <dbReference type="NCBI Taxonomy" id="472368"/>
    <lineage>
        <taxon>Eukaryota</taxon>
        <taxon>Viridiplantae</taxon>
        <taxon>Streptophyta</taxon>
        <taxon>Embryophyta</taxon>
        <taxon>Tracheophyta</taxon>
        <taxon>Spermatophyta</taxon>
        <taxon>Magnoliopsida</taxon>
        <taxon>eudicotyledons</taxon>
        <taxon>Gunneridae</taxon>
        <taxon>Pentapetalae</taxon>
        <taxon>asterids</taxon>
        <taxon>lamiids</taxon>
        <taxon>Lamiales</taxon>
        <taxon>Gesneriaceae</taxon>
        <taxon>Didymocarpoideae</taxon>
        <taxon>Trichosporeae</taxon>
        <taxon>Loxocarpinae</taxon>
        <taxon>Dorcoceras</taxon>
    </lineage>
</organism>
<dbReference type="PANTHER" id="PTHR15503:SF45">
    <property type="entry name" value="RNA-DIRECTED DNA POLYMERASE HOMOLOG"/>
    <property type="match status" value="1"/>
</dbReference>
<keyword evidence="3" id="KW-1185">Reference proteome</keyword>
<dbReference type="SUPFAM" id="SSF50630">
    <property type="entry name" value="Acid proteases"/>
    <property type="match status" value="1"/>
</dbReference>
<dbReference type="PROSITE" id="PS00141">
    <property type="entry name" value="ASP_PROTEASE"/>
    <property type="match status" value="1"/>
</dbReference>
<dbReference type="Pfam" id="PF08284">
    <property type="entry name" value="RVP_2"/>
    <property type="match status" value="1"/>
</dbReference>
<feature type="region of interest" description="Disordered" evidence="1">
    <location>
        <begin position="233"/>
        <end position="279"/>
    </location>
</feature>
<dbReference type="AlphaFoldDB" id="A0A2Z7CHP4"/>
<accession>A0A2Z7CHP4</accession>
<reference evidence="2 3" key="1">
    <citation type="journal article" date="2015" name="Proc. Natl. Acad. Sci. U.S.A.">
        <title>The resurrection genome of Boea hygrometrica: A blueprint for survival of dehydration.</title>
        <authorList>
            <person name="Xiao L."/>
            <person name="Yang G."/>
            <person name="Zhang L."/>
            <person name="Yang X."/>
            <person name="Zhao S."/>
            <person name="Ji Z."/>
            <person name="Zhou Q."/>
            <person name="Hu M."/>
            <person name="Wang Y."/>
            <person name="Chen M."/>
            <person name="Xu Y."/>
            <person name="Jin H."/>
            <person name="Xiao X."/>
            <person name="Hu G."/>
            <person name="Bao F."/>
            <person name="Hu Y."/>
            <person name="Wan P."/>
            <person name="Li L."/>
            <person name="Deng X."/>
            <person name="Kuang T."/>
            <person name="Xiang C."/>
            <person name="Zhu J.K."/>
            <person name="Oliver M.J."/>
            <person name="He Y."/>
        </authorList>
    </citation>
    <scope>NUCLEOTIDE SEQUENCE [LARGE SCALE GENOMIC DNA]</scope>
    <source>
        <strain evidence="3">cv. XS01</strain>
    </source>
</reference>
<dbReference type="InterPro" id="IPR001969">
    <property type="entry name" value="Aspartic_peptidase_AS"/>
</dbReference>
<dbReference type="InterPro" id="IPR043502">
    <property type="entry name" value="DNA/RNA_pol_sf"/>
</dbReference>
<feature type="compositionally biased region" description="Low complexity" evidence="1">
    <location>
        <begin position="121"/>
        <end position="151"/>
    </location>
</feature>
<name>A0A2Z7CHP4_9LAMI</name>
<dbReference type="OrthoDB" id="3863715at2759"/>
<dbReference type="InterPro" id="IPR021109">
    <property type="entry name" value="Peptidase_aspartic_dom_sf"/>
</dbReference>
<protein>
    <recommendedName>
        <fullName evidence="4">CCHC-type domain-containing protein</fullName>
    </recommendedName>
</protein>
<dbReference type="InterPro" id="IPR032567">
    <property type="entry name" value="RTL1-rel"/>
</dbReference>
<dbReference type="SUPFAM" id="SSF56672">
    <property type="entry name" value="DNA/RNA polymerases"/>
    <property type="match status" value="1"/>
</dbReference>
<sequence length="517" mass="56891">MTVREYARKFSVLLAYVPHFVGRERAKSTRFVEGLNEEFYQSVLTSKPKSYAEAVDTVIHIEEGMRSRRTRRVQVAQAVQSGRHVGQGAQSSQSSQSTHFPQPQQQQQVAQHSGRGRFRPRGQQFKKTSGSGSSGSGSSSTHFPQPQQQQQVAQHSGRGRFRPRGQQFKKKSGSGSSGSGSSSSSGSRTEFCGFCGGKHSSTQCVGVQGSCNLCGQYGHFARVCLSAGSQQTAAQPQGRGGQSRGRSQPQLQQPHFGETPFRPFQRPGPSRFGQSSQPFFPGPQHAQVNAFTREQAEETPSQVIGGTCLVFDFPARVLFDTGASHSFISDSFVVEHGLCTVPLSDVVSVNCIVGMDVLSNYRASVDCFHGILRFRPLSGEKWDFYIQDSRSKIPLVYAMEMFSLLSLGNSGFMIYAVDASSSSSVQLSDFPMVRHFPDVFPEEIPGFPPRWEIHFSIELVPGTTPISRAPYRLTPAELREIKAQLDDLLEKGLIRPSMSPWGAPILFVKKKDGSMRM</sequence>
<dbReference type="PANTHER" id="PTHR15503">
    <property type="entry name" value="LDOC1 RELATED"/>
    <property type="match status" value="1"/>
</dbReference>
<dbReference type="Gene3D" id="2.40.70.10">
    <property type="entry name" value="Acid Proteases"/>
    <property type="match status" value="1"/>
</dbReference>
<dbReference type="EMBL" id="KQ997096">
    <property type="protein sequence ID" value="KZV44276.1"/>
    <property type="molecule type" value="Genomic_DNA"/>
</dbReference>